<gene>
    <name evidence="1" type="ORF">TM448A06364_0002</name>
</gene>
<proteinExistence type="predicted"/>
<reference evidence="1" key="1">
    <citation type="submission" date="2020-03" db="EMBL/GenBank/DDBJ databases">
        <title>The deep terrestrial virosphere.</title>
        <authorList>
            <person name="Holmfeldt K."/>
            <person name="Nilsson E."/>
            <person name="Simone D."/>
            <person name="Lopez-Fernandez M."/>
            <person name="Wu X."/>
            <person name="de Brujin I."/>
            <person name="Lundin D."/>
            <person name="Andersson A."/>
            <person name="Bertilsson S."/>
            <person name="Dopson M."/>
        </authorList>
    </citation>
    <scope>NUCLEOTIDE SEQUENCE</scope>
    <source>
        <strain evidence="1">TM448A06364</strain>
    </source>
</reference>
<accession>A0A6H2A5D1</accession>
<evidence type="ECO:0000313" key="1">
    <source>
        <dbReference type="EMBL" id="QJA54978.1"/>
    </source>
</evidence>
<name>A0A6H2A5D1_9ZZZZ</name>
<organism evidence="1">
    <name type="scientific">viral metagenome</name>
    <dbReference type="NCBI Taxonomy" id="1070528"/>
    <lineage>
        <taxon>unclassified sequences</taxon>
        <taxon>metagenomes</taxon>
        <taxon>organismal metagenomes</taxon>
    </lineage>
</organism>
<protein>
    <submittedName>
        <fullName evidence="1">Uncharacterized protein</fullName>
    </submittedName>
</protein>
<dbReference type="AlphaFoldDB" id="A0A6H2A5D1"/>
<dbReference type="EMBL" id="MT144556">
    <property type="protein sequence ID" value="QJA54978.1"/>
    <property type="molecule type" value="Genomic_DNA"/>
</dbReference>
<sequence length="101" mass="11894">MPNEEYKTICDTCGRKTWYETEQKCHCSYPKKDLDPRFTPFYERGERIEVEYEDGTKSRFYVGKSTGWKPVYLEIKKSNSSGGDVIYTDGIVKITPLNRYK</sequence>